<dbReference type="InterPro" id="IPR026952">
    <property type="entry name" value="WVELL"/>
</dbReference>
<evidence type="ECO:0008006" key="3">
    <source>
        <dbReference type="Google" id="ProtNLM"/>
    </source>
</evidence>
<comment type="caution">
    <text evidence="1">The sequence shown here is derived from an EMBL/GenBank/DDBJ whole genome shotgun (WGS) entry which is preliminary data.</text>
</comment>
<accession>A0A1C0YIH6</accession>
<dbReference type="AlphaFoldDB" id="A0A1C0YIH6"/>
<gene>
    <name evidence="1" type="ORF">A6M13_11870</name>
</gene>
<name>A0A1C0YIH6_9BACL</name>
<proteinExistence type="predicted"/>
<evidence type="ECO:0000313" key="2">
    <source>
        <dbReference type="Proteomes" id="UP000093199"/>
    </source>
</evidence>
<dbReference type="STRING" id="33978.A6M13_11870"/>
<reference evidence="1 2" key="1">
    <citation type="submission" date="2016-07" db="EMBL/GenBank/DDBJ databases">
        <title>Caryophanon tenue genome sequencing.</title>
        <authorList>
            <person name="Verma A."/>
            <person name="Pal Y."/>
            <person name="Krishnamurthi S."/>
        </authorList>
    </citation>
    <scope>NUCLEOTIDE SEQUENCE [LARGE SCALE GENOMIC DNA]</scope>
    <source>
        <strain evidence="1 2">DSM 14152</strain>
    </source>
</reference>
<dbReference type="EMBL" id="MASJ01000007">
    <property type="protein sequence ID" value="OCS86889.1"/>
    <property type="molecule type" value="Genomic_DNA"/>
</dbReference>
<dbReference type="OrthoDB" id="2361637at2"/>
<keyword evidence="2" id="KW-1185">Reference proteome</keyword>
<dbReference type="Proteomes" id="UP000093199">
    <property type="component" value="Unassembled WGS sequence"/>
</dbReference>
<dbReference type="RefSeq" id="WP_066544034.1">
    <property type="nucleotide sequence ID" value="NZ_MASJ01000007.1"/>
</dbReference>
<evidence type="ECO:0000313" key="1">
    <source>
        <dbReference type="EMBL" id="OCS86889.1"/>
    </source>
</evidence>
<sequence>MEAKIHELTNALLAKNNDISAAKARTWMELLWSDFEASSARAGYGKPDPAVIERIILQWIQAYGDQLHEFAGRNPKYIHLLDESEDFS</sequence>
<protein>
    <recommendedName>
        <fullName evidence="3">WVELL protein</fullName>
    </recommendedName>
</protein>
<organism evidence="1 2">
    <name type="scientific">Caryophanon tenue</name>
    <dbReference type="NCBI Taxonomy" id="33978"/>
    <lineage>
        <taxon>Bacteria</taxon>
        <taxon>Bacillati</taxon>
        <taxon>Bacillota</taxon>
        <taxon>Bacilli</taxon>
        <taxon>Bacillales</taxon>
        <taxon>Caryophanaceae</taxon>
        <taxon>Caryophanon</taxon>
    </lineage>
</organism>
<dbReference type="Pfam" id="PF14043">
    <property type="entry name" value="WVELL"/>
    <property type="match status" value="1"/>
</dbReference>